<dbReference type="GO" id="GO:0006352">
    <property type="term" value="P:DNA-templated transcription initiation"/>
    <property type="evidence" value="ECO:0007669"/>
    <property type="project" value="InterPro"/>
</dbReference>
<dbReference type="InterPro" id="IPR013325">
    <property type="entry name" value="RNA_pol_sigma_r2"/>
</dbReference>
<keyword evidence="3" id="KW-0238">DNA-binding</keyword>
<protein>
    <submittedName>
        <fullName evidence="6">RNA polymerase sigma factor, sigma-70 family</fullName>
    </submittedName>
</protein>
<dbReference type="PANTHER" id="PTHR43133:SF8">
    <property type="entry name" value="RNA POLYMERASE SIGMA FACTOR HI_1459-RELATED"/>
    <property type="match status" value="1"/>
</dbReference>
<keyword evidence="7" id="KW-1185">Reference proteome</keyword>
<keyword evidence="4" id="KW-0804">Transcription</keyword>
<dbReference type="STRING" id="575540.Isop_3318"/>
<evidence type="ECO:0000256" key="2">
    <source>
        <dbReference type="ARBA" id="ARBA00023082"/>
    </source>
</evidence>
<sequence length="262" mass="30512">MTIPDPPEEDWTDPERLSQISTMWTVLAQAGELDSDQAREAQLQILKRYSAAIHRYLAVSLRDPDAADELFQEFTVRFLRGDFRRADPTRGKFRHLLKAALSNLMIDYHRRKARRVARPLEEAPEPQTLDPSSLATDAEFLAIWRADLMNKAWEALADHDRRKGRHLHLVLRYRADHPQQRSAELAQGLSAKLGRPVTPEWVRKQVFLARQKFTDFLVDEVARSLDDPNHDFDALERELIDLKLAEHCRDALERRRRAHSNE</sequence>
<dbReference type="Pfam" id="PF04542">
    <property type="entry name" value="Sigma70_r2"/>
    <property type="match status" value="1"/>
</dbReference>
<dbReference type="GO" id="GO:0003677">
    <property type="term" value="F:DNA binding"/>
    <property type="evidence" value="ECO:0007669"/>
    <property type="project" value="UniProtKB-KW"/>
</dbReference>
<proteinExistence type="predicted"/>
<name>E8R5X8_ISOPI</name>
<dbReference type="EMBL" id="CP002353">
    <property type="protein sequence ID" value="ADV63880.1"/>
    <property type="molecule type" value="Genomic_DNA"/>
</dbReference>
<reference evidence="6 7" key="2">
    <citation type="journal article" date="2011" name="Stand. Genomic Sci.">
        <title>Complete genome sequence of Isosphaera pallida type strain (IS1B).</title>
        <authorList>
            <consortium name="US DOE Joint Genome Institute (JGI-PGF)"/>
            <person name="Goker M."/>
            <person name="Cleland D."/>
            <person name="Saunders E."/>
            <person name="Lapidus A."/>
            <person name="Nolan M."/>
            <person name="Lucas S."/>
            <person name="Hammon N."/>
            <person name="Deshpande S."/>
            <person name="Cheng J.F."/>
            <person name="Tapia R."/>
            <person name="Han C."/>
            <person name="Goodwin L."/>
            <person name="Pitluck S."/>
            <person name="Liolios K."/>
            <person name="Pagani I."/>
            <person name="Ivanova N."/>
            <person name="Mavromatis K."/>
            <person name="Pati A."/>
            <person name="Chen A."/>
            <person name="Palaniappan K."/>
            <person name="Land M."/>
            <person name="Hauser L."/>
            <person name="Chang Y.J."/>
            <person name="Jeffries C.D."/>
            <person name="Detter J.C."/>
            <person name="Beck B."/>
            <person name="Woyke T."/>
            <person name="Bristow J."/>
            <person name="Eisen J.A."/>
            <person name="Markowitz V."/>
            <person name="Hugenholtz P."/>
            <person name="Kyrpides N.C."/>
            <person name="Klenk H.P."/>
        </authorList>
    </citation>
    <scope>NUCLEOTIDE SEQUENCE [LARGE SCALE GENOMIC DNA]</scope>
    <source>
        <strain evidence="7">ATCC 43644 / DSM 9630 / IS1B</strain>
    </source>
</reference>
<gene>
    <name evidence="6" type="ordered locus">Isop_3318</name>
</gene>
<evidence type="ECO:0000313" key="6">
    <source>
        <dbReference type="EMBL" id="ADV63880.1"/>
    </source>
</evidence>
<dbReference type="HOGENOM" id="CLU_1128457_0_0_0"/>
<evidence type="ECO:0000256" key="4">
    <source>
        <dbReference type="ARBA" id="ARBA00023163"/>
    </source>
</evidence>
<dbReference type="KEGG" id="ipa:Isop_3318"/>
<dbReference type="Proteomes" id="UP000008631">
    <property type="component" value="Chromosome"/>
</dbReference>
<feature type="domain" description="RNA polymerase sigma-70 region 2" evidence="5">
    <location>
        <begin position="47"/>
        <end position="115"/>
    </location>
</feature>
<dbReference type="InterPro" id="IPR007627">
    <property type="entry name" value="RNA_pol_sigma70_r2"/>
</dbReference>
<dbReference type="PANTHER" id="PTHR43133">
    <property type="entry name" value="RNA POLYMERASE ECF-TYPE SIGMA FACTO"/>
    <property type="match status" value="1"/>
</dbReference>
<dbReference type="SUPFAM" id="SSF88946">
    <property type="entry name" value="Sigma2 domain of RNA polymerase sigma factors"/>
    <property type="match status" value="1"/>
</dbReference>
<dbReference type="Gene3D" id="1.10.1740.10">
    <property type="match status" value="1"/>
</dbReference>
<keyword evidence="1" id="KW-0805">Transcription regulation</keyword>
<dbReference type="InParanoid" id="E8R5X8"/>
<dbReference type="GO" id="GO:0016987">
    <property type="term" value="F:sigma factor activity"/>
    <property type="evidence" value="ECO:0007669"/>
    <property type="project" value="UniProtKB-KW"/>
</dbReference>
<dbReference type="eggNOG" id="COG1595">
    <property type="taxonomic scope" value="Bacteria"/>
</dbReference>
<evidence type="ECO:0000256" key="3">
    <source>
        <dbReference type="ARBA" id="ARBA00023125"/>
    </source>
</evidence>
<organism evidence="6 7">
    <name type="scientific">Isosphaera pallida (strain ATCC 43644 / DSM 9630 / IS1B)</name>
    <dbReference type="NCBI Taxonomy" id="575540"/>
    <lineage>
        <taxon>Bacteria</taxon>
        <taxon>Pseudomonadati</taxon>
        <taxon>Planctomycetota</taxon>
        <taxon>Planctomycetia</taxon>
        <taxon>Isosphaerales</taxon>
        <taxon>Isosphaeraceae</taxon>
        <taxon>Isosphaera</taxon>
    </lineage>
</organism>
<evidence type="ECO:0000256" key="1">
    <source>
        <dbReference type="ARBA" id="ARBA00023015"/>
    </source>
</evidence>
<dbReference type="InterPro" id="IPR039425">
    <property type="entry name" value="RNA_pol_sigma-70-like"/>
</dbReference>
<evidence type="ECO:0000259" key="5">
    <source>
        <dbReference type="Pfam" id="PF04542"/>
    </source>
</evidence>
<keyword evidence="2" id="KW-0731">Sigma factor</keyword>
<evidence type="ECO:0000313" key="7">
    <source>
        <dbReference type="Proteomes" id="UP000008631"/>
    </source>
</evidence>
<dbReference type="RefSeq" id="WP_013566168.1">
    <property type="nucleotide sequence ID" value="NC_014962.1"/>
</dbReference>
<reference key="1">
    <citation type="submission" date="2010-11" db="EMBL/GenBank/DDBJ databases">
        <title>The complete sequence of chromosome of Isophaera pallida ATCC 43644.</title>
        <authorList>
            <consortium name="US DOE Joint Genome Institute (JGI-PGF)"/>
            <person name="Lucas S."/>
            <person name="Copeland A."/>
            <person name="Lapidus A."/>
            <person name="Bruce D."/>
            <person name="Goodwin L."/>
            <person name="Pitluck S."/>
            <person name="Kyrpides N."/>
            <person name="Mavromatis K."/>
            <person name="Pagani I."/>
            <person name="Ivanova N."/>
            <person name="Saunders E."/>
            <person name="Brettin T."/>
            <person name="Detter J.C."/>
            <person name="Han C."/>
            <person name="Tapia R."/>
            <person name="Land M."/>
            <person name="Hauser L."/>
            <person name="Markowitz V."/>
            <person name="Cheng J.-F."/>
            <person name="Hugenholtz P."/>
            <person name="Woyke T."/>
            <person name="Wu D."/>
            <person name="Eisen J.A."/>
        </authorList>
    </citation>
    <scope>NUCLEOTIDE SEQUENCE</scope>
    <source>
        <strain>ATCC 43644</strain>
    </source>
</reference>
<accession>E8R5X8</accession>
<dbReference type="AlphaFoldDB" id="E8R5X8"/>